<comment type="caution">
    <text evidence="2">The sequence shown here is derived from an EMBL/GenBank/DDBJ whole genome shotgun (WGS) entry which is preliminary data.</text>
</comment>
<name>A0ABD0JFU2_9CAEN</name>
<reference evidence="2 3" key="1">
    <citation type="journal article" date="2023" name="Sci. Data">
        <title>Genome assembly of the Korean intertidal mud-creeper Batillaria attramentaria.</title>
        <authorList>
            <person name="Patra A.K."/>
            <person name="Ho P.T."/>
            <person name="Jun S."/>
            <person name="Lee S.J."/>
            <person name="Kim Y."/>
            <person name="Won Y.J."/>
        </authorList>
    </citation>
    <scope>NUCLEOTIDE SEQUENCE [LARGE SCALE GENOMIC DNA]</scope>
    <source>
        <strain evidence="2">Wonlab-2016</strain>
    </source>
</reference>
<organism evidence="2 3">
    <name type="scientific">Batillaria attramentaria</name>
    <dbReference type="NCBI Taxonomy" id="370345"/>
    <lineage>
        <taxon>Eukaryota</taxon>
        <taxon>Metazoa</taxon>
        <taxon>Spiralia</taxon>
        <taxon>Lophotrochozoa</taxon>
        <taxon>Mollusca</taxon>
        <taxon>Gastropoda</taxon>
        <taxon>Caenogastropoda</taxon>
        <taxon>Sorbeoconcha</taxon>
        <taxon>Cerithioidea</taxon>
        <taxon>Batillariidae</taxon>
        <taxon>Batillaria</taxon>
    </lineage>
</organism>
<feature type="non-terminal residue" evidence="2">
    <location>
        <position position="1"/>
    </location>
</feature>
<dbReference type="AlphaFoldDB" id="A0ABD0JFU2"/>
<evidence type="ECO:0000256" key="1">
    <source>
        <dbReference type="SAM" id="Phobius"/>
    </source>
</evidence>
<evidence type="ECO:0000313" key="2">
    <source>
        <dbReference type="EMBL" id="KAK7473889.1"/>
    </source>
</evidence>
<proteinExistence type="predicted"/>
<dbReference type="Proteomes" id="UP001519460">
    <property type="component" value="Unassembled WGS sequence"/>
</dbReference>
<protein>
    <submittedName>
        <fullName evidence="2">Uncharacterized protein</fullName>
    </submittedName>
</protein>
<feature type="transmembrane region" description="Helical" evidence="1">
    <location>
        <begin position="27"/>
        <end position="49"/>
    </location>
</feature>
<keyword evidence="3" id="KW-1185">Reference proteome</keyword>
<sequence>LCSLIAFAVFASRTRDLTPTGSYDFDYSFYLAVTACLLSTVAAILFGVATGRRDN</sequence>
<accession>A0ABD0JFU2</accession>
<keyword evidence="1" id="KW-0472">Membrane</keyword>
<evidence type="ECO:0000313" key="3">
    <source>
        <dbReference type="Proteomes" id="UP001519460"/>
    </source>
</evidence>
<gene>
    <name evidence="2" type="ORF">BaRGS_00034878</name>
</gene>
<dbReference type="EMBL" id="JACVVK020000454">
    <property type="protein sequence ID" value="KAK7473889.1"/>
    <property type="molecule type" value="Genomic_DNA"/>
</dbReference>
<keyword evidence="1" id="KW-1133">Transmembrane helix</keyword>
<dbReference type="Gene3D" id="1.20.140.150">
    <property type="match status" value="1"/>
</dbReference>
<keyword evidence="1" id="KW-0812">Transmembrane</keyword>